<evidence type="ECO:0000313" key="11">
    <source>
        <dbReference type="Proteomes" id="UP000185696"/>
    </source>
</evidence>
<accession>A0A7Z1B1E6</accession>
<evidence type="ECO:0000256" key="8">
    <source>
        <dbReference type="SAM" id="MobiDB-lite"/>
    </source>
</evidence>
<feature type="transmembrane region" description="Helical" evidence="9">
    <location>
        <begin position="20"/>
        <end position="42"/>
    </location>
</feature>
<keyword evidence="11" id="KW-1185">Reference proteome</keyword>
<evidence type="ECO:0000256" key="1">
    <source>
        <dbReference type="ARBA" id="ARBA00004651"/>
    </source>
</evidence>
<feature type="transmembrane region" description="Helical" evidence="9">
    <location>
        <begin position="295"/>
        <end position="314"/>
    </location>
</feature>
<dbReference type="EMBL" id="MSIF01000001">
    <property type="protein sequence ID" value="OLF14126.1"/>
    <property type="molecule type" value="Genomic_DNA"/>
</dbReference>
<feature type="transmembrane region" description="Helical" evidence="9">
    <location>
        <begin position="270"/>
        <end position="289"/>
    </location>
</feature>
<evidence type="ECO:0000256" key="4">
    <source>
        <dbReference type="ARBA" id="ARBA00022519"/>
    </source>
</evidence>
<feature type="transmembrane region" description="Helical" evidence="9">
    <location>
        <begin position="163"/>
        <end position="185"/>
    </location>
</feature>
<sequence length="349" mass="36347">MKGRISTLTRSIGRYEQVPLLLALVVICVILTIATNGLFFTTGNITNMLRASSIELIAALGMTVAMVTGQVDLSVGSVLAVTGVASVSIYNATGSIPITVVAGLAVGAVVGIINGLLVTKLGINALITTLGMMSILRGIGYLSTNARALQTEGDTLRQIGVGYIGPIPIPVVIALAVVVLTYFLLNRTVFGRYLYAAGGNPEAARSAGLPVTRIYIIAFIVVGVAAALAGLITAGRLNSFQPTIGVGFELNVIAAVILGGTRLNGGEGTVSGTVLGVLILGVLANGLVLLDVNTFWQDVVRGAVIILAVAIDEARRRRRNRRFREEPAVEEPEEGDREWRAVGSSTTAP</sequence>
<feature type="transmembrane region" description="Helical" evidence="9">
    <location>
        <begin position="240"/>
        <end position="258"/>
    </location>
</feature>
<dbReference type="GO" id="GO:0022857">
    <property type="term" value="F:transmembrane transporter activity"/>
    <property type="evidence" value="ECO:0007669"/>
    <property type="project" value="InterPro"/>
</dbReference>
<feature type="region of interest" description="Disordered" evidence="8">
    <location>
        <begin position="323"/>
        <end position="349"/>
    </location>
</feature>
<dbReference type="AlphaFoldDB" id="A0A7Z1B1E6"/>
<evidence type="ECO:0000256" key="9">
    <source>
        <dbReference type="SAM" id="Phobius"/>
    </source>
</evidence>
<dbReference type="GO" id="GO:0005886">
    <property type="term" value="C:plasma membrane"/>
    <property type="evidence" value="ECO:0007669"/>
    <property type="project" value="UniProtKB-SubCell"/>
</dbReference>
<dbReference type="Proteomes" id="UP000185696">
    <property type="component" value="Unassembled WGS sequence"/>
</dbReference>
<evidence type="ECO:0000256" key="7">
    <source>
        <dbReference type="ARBA" id="ARBA00023136"/>
    </source>
</evidence>
<evidence type="ECO:0008006" key="12">
    <source>
        <dbReference type="Google" id="ProtNLM"/>
    </source>
</evidence>
<keyword evidence="7 9" id="KW-0472">Membrane</keyword>
<comment type="subcellular location">
    <subcellularLocation>
        <location evidence="1">Cell membrane</location>
        <topology evidence="1">Multi-pass membrane protein</topology>
    </subcellularLocation>
</comment>
<dbReference type="PANTHER" id="PTHR32196">
    <property type="entry name" value="ABC TRANSPORTER PERMEASE PROTEIN YPHD-RELATED-RELATED"/>
    <property type="match status" value="1"/>
</dbReference>
<dbReference type="InterPro" id="IPR001851">
    <property type="entry name" value="ABC_transp_permease"/>
</dbReference>
<keyword evidence="4" id="KW-0997">Cell inner membrane</keyword>
<evidence type="ECO:0000256" key="6">
    <source>
        <dbReference type="ARBA" id="ARBA00022989"/>
    </source>
</evidence>
<feature type="transmembrane region" description="Helical" evidence="9">
    <location>
        <begin position="125"/>
        <end position="143"/>
    </location>
</feature>
<keyword evidence="2" id="KW-0813">Transport</keyword>
<dbReference type="PANTHER" id="PTHR32196:SF21">
    <property type="entry name" value="ABC TRANSPORTER PERMEASE PROTEIN YPHD-RELATED"/>
    <property type="match status" value="1"/>
</dbReference>
<name>A0A7Z1B1E6_9PSEU</name>
<evidence type="ECO:0000256" key="2">
    <source>
        <dbReference type="ARBA" id="ARBA00022448"/>
    </source>
</evidence>
<feature type="transmembrane region" description="Helical" evidence="9">
    <location>
        <begin position="96"/>
        <end position="118"/>
    </location>
</feature>
<dbReference type="RefSeq" id="WP_075131073.1">
    <property type="nucleotide sequence ID" value="NZ_MSIF01000001.1"/>
</dbReference>
<gene>
    <name evidence="10" type="ORF">BLA60_02910</name>
</gene>
<feature type="transmembrane region" description="Helical" evidence="9">
    <location>
        <begin position="214"/>
        <end position="234"/>
    </location>
</feature>
<proteinExistence type="predicted"/>
<evidence type="ECO:0000256" key="5">
    <source>
        <dbReference type="ARBA" id="ARBA00022692"/>
    </source>
</evidence>
<comment type="caution">
    <text evidence="10">The sequence shown here is derived from an EMBL/GenBank/DDBJ whole genome shotgun (WGS) entry which is preliminary data.</text>
</comment>
<evidence type="ECO:0000313" key="10">
    <source>
        <dbReference type="EMBL" id="OLF14126.1"/>
    </source>
</evidence>
<keyword evidence="3" id="KW-1003">Cell membrane</keyword>
<protein>
    <recommendedName>
        <fullName evidence="12">Monosaccharide ABC transporter membrane protein (CUT2 family)</fullName>
    </recommendedName>
</protein>
<dbReference type="CDD" id="cd06579">
    <property type="entry name" value="TM_PBP1_transp_AraH_like"/>
    <property type="match status" value="1"/>
</dbReference>
<keyword evidence="5 9" id="KW-0812">Transmembrane</keyword>
<evidence type="ECO:0000256" key="3">
    <source>
        <dbReference type="ARBA" id="ARBA00022475"/>
    </source>
</evidence>
<dbReference type="OrthoDB" id="9808136at2"/>
<keyword evidence="6 9" id="KW-1133">Transmembrane helix</keyword>
<dbReference type="Pfam" id="PF02653">
    <property type="entry name" value="BPD_transp_2"/>
    <property type="match status" value="1"/>
</dbReference>
<organism evidence="10 11">
    <name type="scientific">Actinophytocola xinjiangensis</name>
    <dbReference type="NCBI Taxonomy" id="485602"/>
    <lineage>
        <taxon>Bacteria</taxon>
        <taxon>Bacillati</taxon>
        <taxon>Actinomycetota</taxon>
        <taxon>Actinomycetes</taxon>
        <taxon>Pseudonocardiales</taxon>
        <taxon>Pseudonocardiaceae</taxon>
    </lineage>
</organism>
<reference evidence="10 11" key="1">
    <citation type="submission" date="2016-12" db="EMBL/GenBank/DDBJ databases">
        <title>The draft genome sequence of Actinophytocola xinjiangensis.</title>
        <authorList>
            <person name="Wang W."/>
            <person name="Yuan L."/>
        </authorList>
    </citation>
    <scope>NUCLEOTIDE SEQUENCE [LARGE SCALE GENOMIC DNA]</scope>
    <source>
        <strain evidence="10 11">CGMCC 4.4663</strain>
    </source>
</reference>